<reference evidence="3" key="1">
    <citation type="journal article" date="2012" name="Environ. Microbiol.">
        <title>Genomic content of uncultured Bacteroidetes from contrasting oceanic provinces in the North Atlantic Ocean.</title>
        <authorList>
            <person name="Gomez-Pereira P.R."/>
            <person name="Schuler M."/>
            <person name="Fuchs B.M."/>
            <person name="Bennke C."/>
            <person name="Teeling H."/>
            <person name="Waldmann J."/>
            <person name="Richter M."/>
            <person name="Barbe V."/>
            <person name="Bataille E."/>
            <person name="Glockner F.O."/>
            <person name="Amann R."/>
        </authorList>
    </citation>
    <scope>NUCLEOTIDE SEQUENCE</scope>
</reference>
<dbReference type="SUPFAM" id="SSF89392">
    <property type="entry name" value="Prokaryotic lipoproteins and lipoprotein localization factors"/>
    <property type="match status" value="1"/>
</dbReference>
<feature type="signal peptide" evidence="2">
    <location>
        <begin position="1"/>
        <end position="27"/>
    </location>
</feature>
<feature type="chain" id="PRO_5003606195" description="Deoxyuridine 5'-triphosphate nucleotidohydrolase" evidence="2">
    <location>
        <begin position="28"/>
        <end position="261"/>
    </location>
</feature>
<dbReference type="InterPro" id="IPR025634">
    <property type="entry name" value="DUF4292"/>
</dbReference>
<evidence type="ECO:0008006" key="4">
    <source>
        <dbReference type="Google" id="ProtNLM"/>
    </source>
</evidence>
<evidence type="ECO:0000313" key="3">
    <source>
        <dbReference type="EMBL" id="CCF99244.1"/>
    </source>
</evidence>
<evidence type="ECO:0000256" key="1">
    <source>
        <dbReference type="ARBA" id="ARBA00022729"/>
    </source>
</evidence>
<gene>
    <name evidence="3" type="ORF">VIS_S3ATA30031</name>
</gene>
<dbReference type="EMBL" id="FO117574">
    <property type="protein sequence ID" value="CCF99244.1"/>
    <property type="molecule type" value="Genomic_DNA"/>
</dbReference>
<sequence>MKKNISLRSLFTLFVMSMFVLSCKSVAVLPTKEPLAKVDVKLLGKEIDKASTRIKTFRARVKAEYKDGKQQHQLSLNLRMESNKTLWLSASILVPIAKLLITPTRVGFYEKFQKTYYDGDLSFINEQLGTTFSFSDLQNVLLGNPITDMTSVGFDRIDHPQYYVLVPKTENDQFRPTYFFDPNTFRLKEQRFIVPGSSQSLSIKYPKFQKMEGKTLPKEIEISVFDGSNLVQIRLDFIRTDFPKNLTVPFTIPNGYKKLSL</sequence>
<organism evidence="3">
    <name type="scientific">uncultured Flavobacteriia bacterium</name>
    <dbReference type="NCBI Taxonomy" id="212695"/>
    <lineage>
        <taxon>Bacteria</taxon>
        <taxon>Pseudomonadati</taxon>
        <taxon>Bacteroidota</taxon>
        <taxon>Flavobacteriia</taxon>
        <taxon>environmental samples</taxon>
    </lineage>
</organism>
<keyword evidence="1 2" id="KW-0732">Signal</keyword>
<dbReference type="PROSITE" id="PS51257">
    <property type="entry name" value="PROKAR_LIPOPROTEIN"/>
    <property type="match status" value="1"/>
</dbReference>
<protein>
    <recommendedName>
        <fullName evidence="4">Deoxyuridine 5'-triphosphate nucleotidohydrolase</fullName>
    </recommendedName>
</protein>
<evidence type="ECO:0000256" key="2">
    <source>
        <dbReference type="SAM" id="SignalP"/>
    </source>
</evidence>
<dbReference type="Pfam" id="PF14125">
    <property type="entry name" value="DUF4292"/>
    <property type="match status" value="1"/>
</dbReference>
<reference evidence="3" key="2">
    <citation type="submission" date="2012-02" db="EMBL/GenBank/DDBJ databases">
        <authorList>
            <person name="Genoscope - CEA"/>
        </authorList>
    </citation>
    <scope>NUCLEOTIDE SEQUENCE</scope>
</reference>
<proteinExistence type="predicted"/>
<dbReference type="InterPro" id="IPR029046">
    <property type="entry name" value="LolA/LolB/LppX"/>
</dbReference>
<dbReference type="Gene3D" id="2.50.20.10">
    <property type="entry name" value="Lipoprotein localisation LolA/LolB/LppX"/>
    <property type="match status" value="1"/>
</dbReference>
<dbReference type="AlphaFoldDB" id="H6RDY3"/>
<accession>H6RDY3</accession>
<name>H6RDY3_9BACT</name>